<proteinExistence type="predicted"/>
<dbReference type="EMBL" id="CP116805">
    <property type="protein sequence ID" value="WCL52888.1"/>
    <property type="molecule type" value="Genomic_DNA"/>
</dbReference>
<dbReference type="CDD" id="cd00093">
    <property type="entry name" value="HTH_XRE"/>
    <property type="match status" value="1"/>
</dbReference>
<name>A0AAF0BFU8_9PROT</name>
<gene>
    <name evidence="3" type="ORF">PH603_10090</name>
</gene>
<keyword evidence="4" id="KW-1185">Reference proteome</keyword>
<sequence length="129" mass="14294">MSKSLTEKLEKLPTARRQRIDAAADLLHAEYLTLQELRKAKQLTQVQLAKTLGIRQASIAKMEKRSDLMLSTLRSYVEAMGGRLSLVAEFPGHVPVSLGGLGDTEDPPEEGNRNRFPQSFHVTSTDPAH</sequence>
<dbReference type="SMART" id="SM00530">
    <property type="entry name" value="HTH_XRE"/>
    <property type="match status" value="1"/>
</dbReference>
<dbReference type="AlphaFoldDB" id="A0AAF0BFU8"/>
<dbReference type="Proteomes" id="UP001217500">
    <property type="component" value="Chromosome"/>
</dbReference>
<dbReference type="RefSeq" id="WP_289502365.1">
    <property type="nucleotide sequence ID" value="NZ_CP116805.1"/>
</dbReference>
<dbReference type="InterPro" id="IPR001387">
    <property type="entry name" value="Cro/C1-type_HTH"/>
</dbReference>
<dbReference type="SUPFAM" id="SSF47413">
    <property type="entry name" value="lambda repressor-like DNA-binding domains"/>
    <property type="match status" value="1"/>
</dbReference>
<dbReference type="GO" id="GO:0003677">
    <property type="term" value="F:DNA binding"/>
    <property type="evidence" value="ECO:0007669"/>
    <property type="project" value="InterPro"/>
</dbReference>
<feature type="domain" description="HTH cro/C1-type" evidence="2">
    <location>
        <begin position="34"/>
        <end position="87"/>
    </location>
</feature>
<organism evidence="3 4">
    <name type="scientific">Gimibacter soli</name>
    <dbReference type="NCBI Taxonomy" id="3024400"/>
    <lineage>
        <taxon>Bacteria</taxon>
        <taxon>Pseudomonadati</taxon>
        <taxon>Pseudomonadota</taxon>
        <taxon>Alphaproteobacteria</taxon>
        <taxon>Kordiimonadales</taxon>
        <taxon>Temperatibacteraceae</taxon>
        <taxon>Gimibacter</taxon>
    </lineage>
</organism>
<protein>
    <submittedName>
        <fullName evidence="3">XRE family transcriptional regulator</fullName>
    </submittedName>
</protein>
<reference evidence="3" key="1">
    <citation type="submission" date="2023-01" db="EMBL/GenBank/DDBJ databases">
        <title>The genome sequence of Kordiimonadaceae bacterium 6D33.</title>
        <authorList>
            <person name="Liu Y."/>
        </authorList>
    </citation>
    <scope>NUCLEOTIDE SEQUENCE</scope>
    <source>
        <strain evidence="3">6D33</strain>
    </source>
</reference>
<evidence type="ECO:0000259" key="2">
    <source>
        <dbReference type="PROSITE" id="PS50943"/>
    </source>
</evidence>
<feature type="compositionally biased region" description="Polar residues" evidence="1">
    <location>
        <begin position="115"/>
        <end position="129"/>
    </location>
</feature>
<dbReference type="KEGG" id="gso:PH603_10090"/>
<dbReference type="InterPro" id="IPR039554">
    <property type="entry name" value="HigA2-like_HTH"/>
</dbReference>
<dbReference type="Gene3D" id="1.10.260.40">
    <property type="entry name" value="lambda repressor-like DNA-binding domains"/>
    <property type="match status" value="1"/>
</dbReference>
<feature type="region of interest" description="Disordered" evidence="1">
    <location>
        <begin position="98"/>
        <end position="129"/>
    </location>
</feature>
<evidence type="ECO:0000256" key="1">
    <source>
        <dbReference type="SAM" id="MobiDB-lite"/>
    </source>
</evidence>
<dbReference type="Pfam" id="PF13744">
    <property type="entry name" value="HTH_37"/>
    <property type="match status" value="1"/>
</dbReference>
<dbReference type="PROSITE" id="PS50943">
    <property type="entry name" value="HTH_CROC1"/>
    <property type="match status" value="1"/>
</dbReference>
<evidence type="ECO:0000313" key="3">
    <source>
        <dbReference type="EMBL" id="WCL52888.1"/>
    </source>
</evidence>
<evidence type="ECO:0000313" key="4">
    <source>
        <dbReference type="Proteomes" id="UP001217500"/>
    </source>
</evidence>
<dbReference type="InterPro" id="IPR010982">
    <property type="entry name" value="Lambda_DNA-bd_dom_sf"/>
</dbReference>
<accession>A0AAF0BFU8</accession>